<name>A0A8J3PCL1_9ACTN</name>
<accession>A0A8J3PCL1</accession>
<evidence type="ECO:0000313" key="1">
    <source>
        <dbReference type="EMBL" id="GIG11749.1"/>
    </source>
</evidence>
<proteinExistence type="predicted"/>
<reference evidence="1" key="1">
    <citation type="submission" date="2021-01" db="EMBL/GenBank/DDBJ databases">
        <title>Whole genome shotgun sequence of Catellatospora methionotrophica NBRC 14553.</title>
        <authorList>
            <person name="Komaki H."/>
            <person name="Tamura T."/>
        </authorList>
    </citation>
    <scope>NUCLEOTIDE SEQUENCE</scope>
    <source>
        <strain evidence="1">NBRC 14553</strain>
    </source>
</reference>
<sequence>MAGKVIAHHLLPWAVRELPSPWNDLTPKRKRTLEELPHTAANEQAALDALAAALSEMRPASPGGRSDESRELYDRFRAECAHRLAQAMPTADLLTREGIIDVLRAWAENAAGSLPDWWIEEQTDGILATWARSVLSLWVHDVLWWLKQEPQDQRSIAAVAERCVRADLSAQEAVNLLHALGAPHGEQALLRVVQDAGVSAHHRAWAREWLIAIRRRGYESRGREQAHGEEPLLPPAVRELPYAWASGFQWPSGLPETDENIARARAVLEACLPAEPVSEPAPAPSWEGGEDEEPPAWLEVRSVMSRLMPYARQVTRERMTEALRECALLGIPGSPPDPEGELAQLFARRWVAWISSWIAGEVFTWLGMHVDCPVGITPWAMELAERYAHHGVAAGPAVAMLRWHDTVPRAREALCRIAADNALPPRVRESACAGLSRSEACVQG</sequence>
<evidence type="ECO:0000313" key="2">
    <source>
        <dbReference type="Proteomes" id="UP000660339"/>
    </source>
</evidence>
<organism evidence="1 2">
    <name type="scientific">Catellatospora methionotrophica</name>
    <dbReference type="NCBI Taxonomy" id="121620"/>
    <lineage>
        <taxon>Bacteria</taxon>
        <taxon>Bacillati</taxon>
        <taxon>Actinomycetota</taxon>
        <taxon>Actinomycetes</taxon>
        <taxon>Micromonosporales</taxon>
        <taxon>Micromonosporaceae</taxon>
        <taxon>Catellatospora</taxon>
    </lineage>
</organism>
<dbReference type="AlphaFoldDB" id="A0A8J3PCL1"/>
<dbReference type="EMBL" id="BONJ01000001">
    <property type="protein sequence ID" value="GIG11749.1"/>
    <property type="molecule type" value="Genomic_DNA"/>
</dbReference>
<keyword evidence="2" id="KW-1185">Reference proteome</keyword>
<comment type="caution">
    <text evidence="1">The sequence shown here is derived from an EMBL/GenBank/DDBJ whole genome shotgun (WGS) entry which is preliminary data.</text>
</comment>
<protein>
    <submittedName>
        <fullName evidence="1">Uncharacterized protein</fullName>
    </submittedName>
</protein>
<dbReference type="Proteomes" id="UP000660339">
    <property type="component" value="Unassembled WGS sequence"/>
</dbReference>
<gene>
    <name evidence="1" type="ORF">Cme02nite_00810</name>
</gene>